<protein>
    <submittedName>
        <fullName evidence="3">Uncharacterized protein</fullName>
    </submittedName>
</protein>
<evidence type="ECO:0000313" key="3">
    <source>
        <dbReference type="EMBL" id="RAO73033.1"/>
    </source>
</evidence>
<sequence length="178" mass="19864">MTLSASAIIVIVVVVAALCVTILWTFSGYYRRTSTMEEASNQISHEQDAYMRQVRQRNHEYAYSESVFGGGRTSRTYSSNPNNIDTTTPNTPMTLAGGTGTPGWGAKRTNSNGKQSLGQGSANILQQEKDGSRVDYSTYESAEYFEQSPYESNDYYHGYEQQPQLNEKAHHVPPEQQV</sequence>
<name>A0A364LB96_TALAM</name>
<keyword evidence="2" id="KW-1133">Transmembrane helix</keyword>
<dbReference type="OrthoDB" id="4225519at2759"/>
<dbReference type="Proteomes" id="UP000249363">
    <property type="component" value="Unassembled WGS sequence"/>
</dbReference>
<proteinExistence type="predicted"/>
<dbReference type="AlphaFoldDB" id="A0A364LB96"/>
<comment type="caution">
    <text evidence="3">The sequence shown here is derived from an EMBL/GenBank/DDBJ whole genome shotgun (WGS) entry which is preliminary data.</text>
</comment>
<evidence type="ECO:0000313" key="4">
    <source>
        <dbReference type="Proteomes" id="UP000249363"/>
    </source>
</evidence>
<feature type="compositionally biased region" description="Low complexity" evidence="1">
    <location>
        <begin position="80"/>
        <end position="92"/>
    </location>
</feature>
<accession>A0A364LB96</accession>
<feature type="compositionally biased region" description="Polar residues" evidence="1">
    <location>
        <begin position="108"/>
        <end position="126"/>
    </location>
</feature>
<dbReference type="RefSeq" id="XP_040737547.1">
    <property type="nucleotide sequence ID" value="XM_040881918.1"/>
</dbReference>
<dbReference type="EMBL" id="MIKG01000022">
    <property type="protein sequence ID" value="RAO73033.1"/>
    <property type="molecule type" value="Genomic_DNA"/>
</dbReference>
<gene>
    <name evidence="3" type="ORF">BHQ10_009045</name>
</gene>
<keyword evidence="2" id="KW-0812">Transmembrane</keyword>
<feature type="transmembrane region" description="Helical" evidence="2">
    <location>
        <begin position="6"/>
        <end position="26"/>
    </location>
</feature>
<feature type="region of interest" description="Disordered" evidence="1">
    <location>
        <begin position="72"/>
        <end position="178"/>
    </location>
</feature>
<keyword evidence="4" id="KW-1185">Reference proteome</keyword>
<reference evidence="3 4" key="1">
    <citation type="journal article" date="2017" name="Biotechnol. Biofuels">
        <title>Differential beta-glucosidase expression as a function of carbon source availability in Talaromyces amestolkiae: a genomic and proteomic approach.</title>
        <authorList>
            <person name="de Eugenio L.I."/>
            <person name="Mendez-Liter J.A."/>
            <person name="Nieto-Dominguez M."/>
            <person name="Alonso L."/>
            <person name="Gil-Munoz J."/>
            <person name="Barriuso J."/>
            <person name="Prieto A."/>
            <person name="Martinez M.J."/>
        </authorList>
    </citation>
    <scope>NUCLEOTIDE SEQUENCE [LARGE SCALE GENOMIC DNA]</scope>
    <source>
        <strain evidence="3 4">CIB</strain>
    </source>
</reference>
<organism evidence="3 4">
    <name type="scientific">Talaromyces amestolkiae</name>
    <dbReference type="NCBI Taxonomy" id="1196081"/>
    <lineage>
        <taxon>Eukaryota</taxon>
        <taxon>Fungi</taxon>
        <taxon>Dikarya</taxon>
        <taxon>Ascomycota</taxon>
        <taxon>Pezizomycotina</taxon>
        <taxon>Eurotiomycetes</taxon>
        <taxon>Eurotiomycetidae</taxon>
        <taxon>Eurotiales</taxon>
        <taxon>Trichocomaceae</taxon>
        <taxon>Talaromyces</taxon>
        <taxon>Talaromyces sect. Talaromyces</taxon>
    </lineage>
</organism>
<evidence type="ECO:0000256" key="1">
    <source>
        <dbReference type="SAM" id="MobiDB-lite"/>
    </source>
</evidence>
<dbReference type="GeneID" id="63798259"/>
<keyword evidence="2" id="KW-0472">Membrane</keyword>
<evidence type="ECO:0000256" key="2">
    <source>
        <dbReference type="SAM" id="Phobius"/>
    </source>
</evidence>
<feature type="compositionally biased region" description="Basic and acidic residues" evidence="1">
    <location>
        <begin position="167"/>
        <end position="178"/>
    </location>
</feature>